<evidence type="ECO:0008006" key="5">
    <source>
        <dbReference type="Google" id="ProtNLM"/>
    </source>
</evidence>
<gene>
    <name evidence="3" type="ORF">V1633_25255</name>
</gene>
<comment type="caution">
    <text evidence="3">The sequence shown here is derived from an EMBL/GenBank/DDBJ whole genome shotgun (WGS) entry which is preliminary data.</text>
</comment>
<sequence>MTDSASPPGWQPGHRGHQPTYRDEPHPTLPLSLPVPLSPSPGPDPTLSFPATASYPPPGMYPPPAPPPGGELVPVPAPVPIVVVVPQKSAGAAVALELVLGFLGIFGLGNLYAGRIATGILLMISFWVLFWLNVVLMFLVIGLVTMPLTWLTYMVMAPLLAAGGVSTHNARVLAGLQP</sequence>
<feature type="transmembrane region" description="Helical" evidence="2">
    <location>
        <begin position="150"/>
        <end position="170"/>
    </location>
</feature>
<keyword evidence="2" id="KW-1133">Transmembrane helix</keyword>
<name>A0ABU7RZ57_9ACTN</name>
<reference evidence="3 4" key="1">
    <citation type="submission" date="2024-01" db="EMBL/GenBank/DDBJ databases">
        <title>Genome insights into Plantactinospora sonchi sp. nov.</title>
        <authorList>
            <person name="Wang L."/>
        </authorList>
    </citation>
    <scope>NUCLEOTIDE SEQUENCE [LARGE SCALE GENOMIC DNA]</scope>
    <source>
        <strain evidence="3 4">NEAU-QY2</strain>
    </source>
</reference>
<evidence type="ECO:0000313" key="4">
    <source>
        <dbReference type="Proteomes" id="UP001332243"/>
    </source>
</evidence>
<keyword evidence="2" id="KW-0472">Membrane</keyword>
<dbReference type="EMBL" id="JAZGQK010000023">
    <property type="protein sequence ID" value="MEE6261799.1"/>
    <property type="molecule type" value="Genomic_DNA"/>
</dbReference>
<evidence type="ECO:0000256" key="1">
    <source>
        <dbReference type="SAM" id="MobiDB-lite"/>
    </source>
</evidence>
<keyword evidence="4" id="KW-1185">Reference proteome</keyword>
<feature type="transmembrane region" description="Helical" evidence="2">
    <location>
        <begin position="90"/>
        <end position="113"/>
    </location>
</feature>
<organism evidence="3 4">
    <name type="scientific">Plantactinospora sonchi</name>
    <dbReference type="NCBI Taxonomy" id="1544735"/>
    <lineage>
        <taxon>Bacteria</taxon>
        <taxon>Bacillati</taxon>
        <taxon>Actinomycetota</taxon>
        <taxon>Actinomycetes</taxon>
        <taxon>Micromonosporales</taxon>
        <taxon>Micromonosporaceae</taxon>
        <taxon>Plantactinospora</taxon>
    </lineage>
</organism>
<keyword evidence="2" id="KW-0812">Transmembrane</keyword>
<dbReference type="Proteomes" id="UP001332243">
    <property type="component" value="Unassembled WGS sequence"/>
</dbReference>
<feature type="transmembrane region" description="Helical" evidence="2">
    <location>
        <begin position="120"/>
        <end position="144"/>
    </location>
</feature>
<proteinExistence type="predicted"/>
<dbReference type="RefSeq" id="WP_331216887.1">
    <property type="nucleotide sequence ID" value="NZ_JAZGQK010000023.1"/>
</dbReference>
<evidence type="ECO:0000313" key="3">
    <source>
        <dbReference type="EMBL" id="MEE6261799.1"/>
    </source>
</evidence>
<accession>A0ABU7RZ57</accession>
<evidence type="ECO:0000256" key="2">
    <source>
        <dbReference type="SAM" id="Phobius"/>
    </source>
</evidence>
<protein>
    <recommendedName>
        <fullName evidence="5">TM2 domain-containing protein</fullName>
    </recommendedName>
</protein>
<feature type="region of interest" description="Disordered" evidence="1">
    <location>
        <begin position="1"/>
        <end position="49"/>
    </location>
</feature>